<reference evidence="2" key="1">
    <citation type="journal article" date="2011" name="PLoS Biol.">
        <title>Gene gain and loss during evolution of obligate parasitism in the white rust pathogen of Arabidopsis thaliana.</title>
        <authorList>
            <person name="Kemen E."/>
            <person name="Gardiner A."/>
            <person name="Schultz-Larsen T."/>
            <person name="Kemen A.C."/>
            <person name="Balmuth A.L."/>
            <person name="Robert-Seilaniantz A."/>
            <person name="Bailey K."/>
            <person name="Holub E."/>
            <person name="Studholme D.J."/>
            <person name="Maclean D."/>
            <person name="Jones J.D."/>
        </authorList>
    </citation>
    <scope>NUCLEOTIDE SEQUENCE</scope>
</reference>
<dbReference type="Pfam" id="PF17919">
    <property type="entry name" value="RT_RNaseH_2"/>
    <property type="match status" value="1"/>
</dbReference>
<dbReference type="InterPro" id="IPR043128">
    <property type="entry name" value="Rev_trsase/Diguanyl_cyclase"/>
</dbReference>
<evidence type="ECO:0000259" key="1">
    <source>
        <dbReference type="Pfam" id="PF17919"/>
    </source>
</evidence>
<evidence type="ECO:0000313" key="2">
    <source>
        <dbReference type="EMBL" id="CCA26651.1"/>
    </source>
</evidence>
<accession>F0WYU2</accession>
<organism evidence="2">
    <name type="scientific">Albugo laibachii Nc14</name>
    <dbReference type="NCBI Taxonomy" id="890382"/>
    <lineage>
        <taxon>Eukaryota</taxon>
        <taxon>Sar</taxon>
        <taxon>Stramenopiles</taxon>
        <taxon>Oomycota</taxon>
        <taxon>Peronosporomycetes</taxon>
        <taxon>Albuginales</taxon>
        <taxon>Albuginaceae</taxon>
        <taxon>Albugo</taxon>
    </lineage>
</organism>
<gene>
    <name evidence="2" type="primary">AlNc14C399G11352</name>
    <name evidence="2" type="ORF">ALNC14_127950</name>
</gene>
<dbReference type="SUPFAM" id="SSF56672">
    <property type="entry name" value="DNA/RNA polymerases"/>
    <property type="match status" value="1"/>
</dbReference>
<dbReference type="AlphaFoldDB" id="F0WYU2"/>
<dbReference type="HOGENOM" id="CLU_872692_0_0_1"/>
<protein>
    <submittedName>
        <fullName evidence="2">Uncharacterized protein AlNc14C399G11352</fullName>
    </submittedName>
</protein>
<feature type="domain" description="Reverse transcriptase/retrotransposon-derived protein RNase H-like" evidence="1">
    <location>
        <begin position="320"/>
        <end position="376"/>
    </location>
</feature>
<dbReference type="InterPro" id="IPR043502">
    <property type="entry name" value="DNA/RNA_pol_sf"/>
</dbReference>
<dbReference type="Gene3D" id="3.30.70.270">
    <property type="match status" value="2"/>
</dbReference>
<sequence length="378" mass="43101">MMSPEVIKDEAQKDVVTEILKSKVVEAREKGANEESLSRLTSLLYRYQDVFKVDFAADPLVKVPPLKVLLKERTEPVMARSKHYPYLHRDYLKKHISSLEKHNLLYQHPDPQWGSVPRIVSKKKVDSYRMTVDLRAVNSLTIRMAWPMPHLEVVLASLDGRGYFTIVTVNGLYTGKRLIMDSTDDVAFAKQVDESALKPVLRQGVQVWLDDILGYAGTETKLLDVLETVLVRCEKFGIPEKGVSHYADRIQGLCEMGRPLSFSAADLHQLLCAVNLMRNNIPNYSELVQALHDLLERAMEAVESRIKRKLVQVRLNEHGWDVQQDQSFQFIKDALCAMVPMAHSRENWEVCFYTDASQDHWGAIVTQMGPGELEKPLS</sequence>
<dbReference type="EMBL" id="FR824442">
    <property type="protein sequence ID" value="CCA26651.1"/>
    <property type="molecule type" value="Genomic_DNA"/>
</dbReference>
<reference evidence="2" key="2">
    <citation type="submission" date="2011-02" db="EMBL/GenBank/DDBJ databases">
        <authorList>
            <person name="MacLean D."/>
        </authorList>
    </citation>
    <scope>NUCLEOTIDE SEQUENCE</scope>
</reference>
<dbReference type="InterPro" id="IPR041577">
    <property type="entry name" value="RT_RNaseH_2"/>
</dbReference>
<dbReference type="PANTHER" id="PTHR33064">
    <property type="entry name" value="POL PROTEIN"/>
    <property type="match status" value="1"/>
</dbReference>
<proteinExistence type="predicted"/>
<name>F0WYU2_9STRA</name>
<dbReference type="InterPro" id="IPR051320">
    <property type="entry name" value="Viral_Replic_Matur_Polypro"/>
</dbReference>
<dbReference type="PANTHER" id="PTHR33064:SF37">
    <property type="entry name" value="RIBONUCLEASE H"/>
    <property type="match status" value="1"/>
</dbReference>